<name>A0AAD6D382_9EURO</name>
<gene>
    <name evidence="10" type="ORF">N7494_002067</name>
</gene>
<feature type="transmembrane region" description="Helical" evidence="9">
    <location>
        <begin position="272"/>
        <end position="291"/>
    </location>
</feature>
<comment type="similarity">
    <text evidence="4">Belongs to the UbiA prenyltransferase family.</text>
</comment>
<comment type="subcellular location">
    <subcellularLocation>
        <location evidence="2">Membrane</location>
        <topology evidence="2">Multi-pass membrane protein</topology>
    </subcellularLocation>
</comment>
<evidence type="ECO:0000256" key="9">
    <source>
        <dbReference type="SAM" id="Phobius"/>
    </source>
</evidence>
<evidence type="ECO:0000256" key="5">
    <source>
        <dbReference type="ARBA" id="ARBA00022679"/>
    </source>
</evidence>
<dbReference type="GO" id="GO:0005743">
    <property type="term" value="C:mitochondrial inner membrane"/>
    <property type="evidence" value="ECO:0007669"/>
    <property type="project" value="TreeGrafter"/>
</dbReference>
<dbReference type="PANTHER" id="PTHR11048">
    <property type="entry name" value="PRENYLTRANSFERASES"/>
    <property type="match status" value="1"/>
</dbReference>
<dbReference type="Gene3D" id="1.10.357.140">
    <property type="entry name" value="UbiA prenyltransferase"/>
    <property type="match status" value="1"/>
</dbReference>
<dbReference type="GO" id="GO:0008412">
    <property type="term" value="F:4-hydroxybenzoate polyprenyltransferase activity"/>
    <property type="evidence" value="ECO:0007669"/>
    <property type="project" value="TreeGrafter"/>
</dbReference>
<feature type="transmembrane region" description="Helical" evidence="9">
    <location>
        <begin position="144"/>
        <end position="164"/>
    </location>
</feature>
<dbReference type="Pfam" id="PF01040">
    <property type="entry name" value="UbiA"/>
    <property type="match status" value="1"/>
</dbReference>
<evidence type="ECO:0000256" key="1">
    <source>
        <dbReference type="ARBA" id="ARBA00001946"/>
    </source>
</evidence>
<feature type="transmembrane region" description="Helical" evidence="9">
    <location>
        <begin position="222"/>
        <end position="242"/>
    </location>
</feature>
<evidence type="ECO:0000313" key="10">
    <source>
        <dbReference type="EMBL" id="KAJ5552689.1"/>
    </source>
</evidence>
<feature type="transmembrane region" description="Helical" evidence="9">
    <location>
        <begin position="329"/>
        <end position="347"/>
    </location>
</feature>
<dbReference type="GO" id="GO:0006744">
    <property type="term" value="P:ubiquinone biosynthetic process"/>
    <property type="evidence" value="ECO:0007669"/>
    <property type="project" value="TreeGrafter"/>
</dbReference>
<dbReference type="EMBL" id="JAQIZZ010000002">
    <property type="protein sequence ID" value="KAJ5552689.1"/>
    <property type="molecule type" value="Genomic_DNA"/>
</dbReference>
<dbReference type="InterPro" id="IPR039653">
    <property type="entry name" value="Prenyltransferase"/>
</dbReference>
<dbReference type="Gene3D" id="1.20.120.1780">
    <property type="entry name" value="UbiA prenyltransferase"/>
    <property type="match status" value="1"/>
</dbReference>
<dbReference type="CDD" id="cd13959">
    <property type="entry name" value="PT_UbiA_COQ2"/>
    <property type="match status" value="1"/>
</dbReference>
<keyword evidence="7 9" id="KW-1133">Transmembrane helix</keyword>
<feature type="transmembrane region" description="Helical" evidence="9">
    <location>
        <begin position="297"/>
        <end position="317"/>
    </location>
</feature>
<evidence type="ECO:0000256" key="7">
    <source>
        <dbReference type="ARBA" id="ARBA00022989"/>
    </source>
</evidence>
<dbReference type="PANTHER" id="PTHR11048:SF39">
    <property type="entry name" value="POLYPRENYL TRANSFERASE AUSN"/>
    <property type="match status" value="1"/>
</dbReference>
<feature type="transmembrane region" description="Helical" evidence="9">
    <location>
        <begin position="196"/>
        <end position="216"/>
    </location>
</feature>
<organism evidence="10 11">
    <name type="scientific">Penicillium frequentans</name>
    <dbReference type="NCBI Taxonomy" id="3151616"/>
    <lineage>
        <taxon>Eukaryota</taxon>
        <taxon>Fungi</taxon>
        <taxon>Dikarya</taxon>
        <taxon>Ascomycota</taxon>
        <taxon>Pezizomycotina</taxon>
        <taxon>Eurotiomycetes</taxon>
        <taxon>Eurotiomycetidae</taxon>
        <taxon>Eurotiales</taxon>
        <taxon>Aspergillaceae</taxon>
        <taxon>Penicillium</taxon>
    </lineage>
</organism>
<sequence>MASTTTHLQHVITSDKTTLKLNAAASLPAVPIPARKGGLLSSLPPSLVPYAELLRLHQPAGVYASLVPTLIGLFLAAASPTLTRSSTSRVSPLSLLTLSVTHTVGNTLLRGAACAYNDAIDAPYDRLVARCKSRPVARGAVTSLQAHIFALFVFGLWIVTLFTLPSPETVATPAALLVATMAIYPFCKRITHFPQLVLGVSLAFAQAVGYGSLGVSFSNMDLPTQIGLGCLYVSYVVHTMIYDTVYAHQDLEDDLKAGILSMAVLCHGRTKIVLSGLAAVEVGLLAATGWTLGFEGWSYWIGAVGGTAMALGTMVRLVRLDEPRDCRMWFARLLWWMGACVVGGLAGECWLRV</sequence>
<evidence type="ECO:0000256" key="4">
    <source>
        <dbReference type="ARBA" id="ARBA00005985"/>
    </source>
</evidence>
<feature type="transmembrane region" description="Helical" evidence="9">
    <location>
        <begin position="170"/>
        <end position="187"/>
    </location>
</feature>
<dbReference type="AlphaFoldDB" id="A0AAD6D382"/>
<feature type="transmembrane region" description="Helical" evidence="9">
    <location>
        <begin position="60"/>
        <end position="79"/>
    </location>
</feature>
<keyword evidence="11" id="KW-1185">Reference proteome</keyword>
<comment type="caution">
    <text evidence="10">The sequence shown here is derived from an EMBL/GenBank/DDBJ whole genome shotgun (WGS) entry which is preliminary data.</text>
</comment>
<evidence type="ECO:0000313" key="11">
    <source>
        <dbReference type="Proteomes" id="UP001220324"/>
    </source>
</evidence>
<evidence type="ECO:0000256" key="3">
    <source>
        <dbReference type="ARBA" id="ARBA00004721"/>
    </source>
</evidence>
<keyword evidence="6 9" id="KW-0812">Transmembrane</keyword>
<dbReference type="InterPro" id="IPR044878">
    <property type="entry name" value="UbiA_sf"/>
</dbReference>
<comment type="cofactor">
    <cofactor evidence="1">
        <name>Mg(2+)</name>
        <dbReference type="ChEBI" id="CHEBI:18420"/>
    </cofactor>
</comment>
<keyword evidence="8 9" id="KW-0472">Membrane</keyword>
<protein>
    <submittedName>
        <fullName evidence="10">UbiA prenyltransferase family-domain-containing protein</fullName>
    </submittedName>
</protein>
<evidence type="ECO:0000256" key="2">
    <source>
        <dbReference type="ARBA" id="ARBA00004141"/>
    </source>
</evidence>
<evidence type="ECO:0000256" key="8">
    <source>
        <dbReference type="ARBA" id="ARBA00023136"/>
    </source>
</evidence>
<keyword evidence="5" id="KW-0808">Transferase</keyword>
<reference evidence="10 11" key="1">
    <citation type="journal article" date="2023" name="IMA Fungus">
        <title>Comparative genomic study of the Penicillium genus elucidates a diverse pangenome and 15 lateral gene transfer events.</title>
        <authorList>
            <person name="Petersen C."/>
            <person name="Sorensen T."/>
            <person name="Nielsen M.R."/>
            <person name="Sondergaard T.E."/>
            <person name="Sorensen J.L."/>
            <person name="Fitzpatrick D.A."/>
            <person name="Frisvad J.C."/>
            <person name="Nielsen K.L."/>
        </authorList>
    </citation>
    <scope>NUCLEOTIDE SEQUENCE [LARGE SCALE GENOMIC DNA]</scope>
    <source>
        <strain evidence="10 11">IBT 35679</strain>
    </source>
</reference>
<dbReference type="Proteomes" id="UP001220324">
    <property type="component" value="Unassembled WGS sequence"/>
</dbReference>
<comment type="pathway">
    <text evidence="3">Secondary metabolite biosynthesis; terpenoid biosynthesis.</text>
</comment>
<dbReference type="InterPro" id="IPR000537">
    <property type="entry name" value="UbiA_prenyltransferase"/>
</dbReference>
<proteinExistence type="inferred from homology"/>
<evidence type="ECO:0000256" key="6">
    <source>
        <dbReference type="ARBA" id="ARBA00022692"/>
    </source>
</evidence>
<dbReference type="FunFam" id="1.20.120.1780:FF:000001">
    <property type="entry name" value="4-hydroxybenzoate octaprenyltransferase"/>
    <property type="match status" value="1"/>
</dbReference>
<accession>A0AAD6D382</accession>